<reference evidence="10 11" key="1">
    <citation type="journal article" date="2015" name="Genome Biol. Evol.">
        <title>Comparative Genomics of a Bacterivorous Green Alga Reveals Evolutionary Causalities and Consequences of Phago-Mixotrophic Mode of Nutrition.</title>
        <authorList>
            <person name="Burns J.A."/>
            <person name="Paasch A."/>
            <person name="Narechania A."/>
            <person name="Kim E."/>
        </authorList>
    </citation>
    <scope>NUCLEOTIDE SEQUENCE [LARGE SCALE GENOMIC DNA]</scope>
    <source>
        <strain evidence="10 11">PLY_AMNH</strain>
    </source>
</reference>
<comment type="similarity">
    <text evidence="2">Belongs to the ATG3 family.</text>
</comment>
<dbReference type="AlphaFoldDB" id="A0AAE0F292"/>
<evidence type="ECO:0000256" key="5">
    <source>
        <dbReference type="ARBA" id="ARBA00022490"/>
    </source>
</evidence>
<evidence type="ECO:0000313" key="11">
    <source>
        <dbReference type="Proteomes" id="UP001190700"/>
    </source>
</evidence>
<accession>A0AAE0F292</accession>
<proteinExistence type="inferred from homology"/>
<dbReference type="GO" id="GO:0019776">
    <property type="term" value="F:Atg8-family ligase activity"/>
    <property type="evidence" value="ECO:0007669"/>
    <property type="project" value="TreeGrafter"/>
</dbReference>
<comment type="caution">
    <text evidence="10">The sequence shown here is derived from an EMBL/GenBank/DDBJ whole genome shotgun (WGS) entry which is preliminary data.</text>
</comment>
<protein>
    <recommendedName>
        <fullName evidence="3">Autophagy-related protein 3</fullName>
    </recommendedName>
</protein>
<keyword evidence="4" id="KW-0813">Transport</keyword>
<keyword evidence="6" id="KW-0833">Ubl conjugation pathway</keyword>
<keyword evidence="7" id="KW-0653">Protein transport</keyword>
<dbReference type="GO" id="GO:0000407">
    <property type="term" value="C:phagophore assembly site"/>
    <property type="evidence" value="ECO:0007669"/>
    <property type="project" value="TreeGrafter"/>
</dbReference>
<comment type="subcellular location">
    <subcellularLocation>
        <location evidence="1">Cytoplasm</location>
    </subcellularLocation>
</comment>
<dbReference type="GO" id="GO:0015031">
    <property type="term" value="P:protein transport"/>
    <property type="evidence" value="ECO:0007669"/>
    <property type="project" value="UniProtKB-KW"/>
</dbReference>
<dbReference type="EMBL" id="LGRX02027835">
    <property type="protein sequence ID" value="KAK3248722.1"/>
    <property type="molecule type" value="Genomic_DNA"/>
</dbReference>
<keyword evidence="8" id="KW-0072">Autophagy</keyword>
<dbReference type="FunFam" id="3.30.1460.50:FF:000007">
    <property type="entry name" value="Autophagy-related protein 3"/>
    <property type="match status" value="1"/>
</dbReference>
<dbReference type="PANTHER" id="PTHR12866:SF2">
    <property type="entry name" value="UBIQUITIN-LIKE-CONJUGATING ENZYME ATG3"/>
    <property type="match status" value="1"/>
</dbReference>
<dbReference type="InterPro" id="IPR007135">
    <property type="entry name" value="Atg3/Atg10"/>
</dbReference>
<evidence type="ECO:0000256" key="6">
    <source>
        <dbReference type="ARBA" id="ARBA00022786"/>
    </source>
</evidence>
<evidence type="ECO:0000256" key="7">
    <source>
        <dbReference type="ARBA" id="ARBA00022927"/>
    </source>
</evidence>
<sequence length="300" mass="33477">MRGVIHGIYKGAAEYVLPVRSVSAFKEKGVLTPEEFVEAGDTLVATCPTWSWQAGEIAKQRPFLPPDKQYLITRNVPCLKRASAVEDYGGAVEKILSGEGDGADDEWLATENVADESAETSRMEGTDDIPSMDTPAEKAEPDNDDDIPDMDEFETNDNVMEVDEASLSTPYLVATEPEENIIRTRTYDISITYDKFYQTPRMWLCGYDEMRQPLAPAQALEDVSHDHARKTVTVETHPHSSHTAASIHPCQHASVMMKLSEMLTSGGNEPRVDQYLFLFLKFIAVIIPTIEYDYTFAVGR</sequence>
<evidence type="ECO:0000313" key="10">
    <source>
        <dbReference type="EMBL" id="KAK3248722.1"/>
    </source>
</evidence>
<evidence type="ECO:0000256" key="1">
    <source>
        <dbReference type="ARBA" id="ARBA00004496"/>
    </source>
</evidence>
<evidence type="ECO:0000256" key="3">
    <source>
        <dbReference type="ARBA" id="ARBA00018067"/>
    </source>
</evidence>
<evidence type="ECO:0000256" key="9">
    <source>
        <dbReference type="SAM" id="MobiDB-lite"/>
    </source>
</evidence>
<dbReference type="GO" id="GO:0000045">
    <property type="term" value="P:autophagosome assembly"/>
    <property type="evidence" value="ECO:0007669"/>
    <property type="project" value="TreeGrafter"/>
</dbReference>
<keyword evidence="5" id="KW-0963">Cytoplasm</keyword>
<evidence type="ECO:0000256" key="2">
    <source>
        <dbReference type="ARBA" id="ARBA00007683"/>
    </source>
</evidence>
<dbReference type="PANTHER" id="PTHR12866">
    <property type="entry name" value="UBIQUITIN-LIKE-CONJUGATING ENZYME ATG3"/>
    <property type="match status" value="1"/>
</dbReference>
<feature type="region of interest" description="Disordered" evidence="9">
    <location>
        <begin position="113"/>
        <end position="149"/>
    </location>
</feature>
<evidence type="ECO:0000256" key="8">
    <source>
        <dbReference type="ARBA" id="ARBA00023006"/>
    </source>
</evidence>
<dbReference type="Gene3D" id="3.30.1460.50">
    <property type="match status" value="1"/>
</dbReference>
<dbReference type="GO" id="GO:0044804">
    <property type="term" value="P:nucleophagy"/>
    <property type="evidence" value="ECO:0007669"/>
    <property type="project" value="TreeGrafter"/>
</dbReference>
<organism evidence="10 11">
    <name type="scientific">Cymbomonas tetramitiformis</name>
    <dbReference type="NCBI Taxonomy" id="36881"/>
    <lineage>
        <taxon>Eukaryota</taxon>
        <taxon>Viridiplantae</taxon>
        <taxon>Chlorophyta</taxon>
        <taxon>Pyramimonadophyceae</taxon>
        <taxon>Pyramimonadales</taxon>
        <taxon>Pyramimonadaceae</taxon>
        <taxon>Cymbomonas</taxon>
    </lineage>
</organism>
<dbReference type="Proteomes" id="UP001190700">
    <property type="component" value="Unassembled WGS sequence"/>
</dbReference>
<gene>
    <name evidence="10" type="ORF">CYMTET_41821</name>
</gene>
<keyword evidence="11" id="KW-1185">Reference proteome</keyword>
<name>A0AAE0F292_9CHLO</name>
<evidence type="ECO:0000256" key="4">
    <source>
        <dbReference type="ARBA" id="ARBA00022448"/>
    </source>
</evidence>
<dbReference type="GO" id="GO:0005829">
    <property type="term" value="C:cytosol"/>
    <property type="evidence" value="ECO:0007669"/>
    <property type="project" value="TreeGrafter"/>
</dbReference>
<dbReference type="GO" id="GO:0000422">
    <property type="term" value="P:autophagy of mitochondrion"/>
    <property type="evidence" value="ECO:0007669"/>
    <property type="project" value="TreeGrafter"/>
</dbReference>
<dbReference type="Pfam" id="PF03987">
    <property type="entry name" value="Autophagy_act_C"/>
    <property type="match status" value="1"/>
</dbReference>
<dbReference type="GO" id="GO:0061723">
    <property type="term" value="P:glycophagy"/>
    <property type="evidence" value="ECO:0007669"/>
    <property type="project" value="TreeGrafter"/>
</dbReference>